<dbReference type="InterPro" id="IPR017930">
    <property type="entry name" value="Myb_dom"/>
</dbReference>
<protein>
    <submittedName>
        <fullName evidence="9">MYB-related protein</fullName>
    </submittedName>
</protein>
<dbReference type="PROSITE" id="PS51294">
    <property type="entry name" value="HTH_MYB"/>
    <property type="match status" value="1"/>
</dbReference>
<sequence length="448" mass="48928">MDPGKSTGATSGTLSAVLVLKDGTDKVFNLHGFRVCGARNCKQLFCGRLGRCPFHAAQFLAADDWQRDQLDLSEPRAAQGPEAVDAVAVAPREQLVCRSGATASTAVGTLRQSDKGELAGAPGSRGSAAETSARPTVGEYSLSQGRGADYLSEDARRCALKSGAAVILIAGGREGREEELCGPAALRFWEAWRATSHAEPSLKRARFKRAWSLQEHARFLEALRIYGKGKWKDIAAYVGTRSAAQCQSHAQKFYDRAFVQLGSQTDSGASCLGTTLCAPSRTSRKRSIHDMRDPHAIHLELARQRQAQQHRAERDARRTAAQRRKLLDAEATRMEAQLRSHLDAFVREHAEQLPTKRIASNMRRSVQKCIQDWKHKHLEEASETATAREESSVVDAASDDELVPLVFMVPEEAMPAGSHVVLLRKPIVLKQSSPSTNVAAESSSLPFP</sequence>
<name>M1VI63_CYAM1</name>
<dbReference type="GeneID" id="16994800"/>
<dbReference type="Pfam" id="PF00249">
    <property type="entry name" value="Myb_DNA-binding"/>
    <property type="match status" value="1"/>
</dbReference>
<dbReference type="SMART" id="SM00717">
    <property type="entry name" value="SANT"/>
    <property type="match status" value="1"/>
</dbReference>
<dbReference type="Gene3D" id="1.10.10.60">
    <property type="entry name" value="Homeodomain-like"/>
    <property type="match status" value="1"/>
</dbReference>
<dbReference type="GO" id="GO:0003677">
    <property type="term" value="F:DNA binding"/>
    <property type="evidence" value="ECO:0007669"/>
    <property type="project" value="UniProtKB-KW"/>
</dbReference>
<evidence type="ECO:0000256" key="5">
    <source>
        <dbReference type="SAM" id="MobiDB-lite"/>
    </source>
</evidence>
<keyword evidence="1" id="KW-0805">Transcription regulation</keyword>
<proteinExistence type="predicted"/>
<evidence type="ECO:0000256" key="3">
    <source>
        <dbReference type="ARBA" id="ARBA00023163"/>
    </source>
</evidence>
<gene>
    <name evidence="9" type="ORF">CYME_CML101C</name>
</gene>
<dbReference type="PROSITE" id="PS51293">
    <property type="entry name" value="SANT"/>
    <property type="match status" value="1"/>
</dbReference>
<dbReference type="AlphaFoldDB" id="M1VI63"/>
<evidence type="ECO:0000313" key="10">
    <source>
        <dbReference type="Proteomes" id="UP000007014"/>
    </source>
</evidence>
<keyword evidence="4" id="KW-0539">Nucleus</keyword>
<keyword evidence="3" id="KW-0804">Transcription</keyword>
<feature type="domain" description="SANT" evidence="7">
    <location>
        <begin position="206"/>
        <end position="258"/>
    </location>
</feature>
<dbReference type="Proteomes" id="UP000007014">
    <property type="component" value="Chromosome 12"/>
</dbReference>
<dbReference type="InterPro" id="IPR009057">
    <property type="entry name" value="Homeodomain-like_sf"/>
</dbReference>
<dbReference type="InterPro" id="IPR017884">
    <property type="entry name" value="SANT_dom"/>
</dbReference>
<dbReference type="InterPro" id="IPR006447">
    <property type="entry name" value="Myb_dom_plants"/>
</dbReference>
<evidence type="ECO:0000256" key="1">
    <source>
        <dbReference type="ARBA" id="ARBA00023015"/>
    </source>
</evidence>
<evidence type="ECO:0000259" key="7">
    <source>
        <dbReference type="PROSITE" id="PS51293"/>
    </source>
</evidence>
<dbReference type="NCBIfam" id="TIGR01557">
    <property type="entry name" value="myb_SHAQKYF"/>
    <property type="match status" value="1"/>
</dbReference>
<feature type="domain" description="HTH myb-type" evidence="8">
    <location>
        <begin position="208"/>
        <end position="258"/>
    </location>
</feature>
<evidence type="ECO:0000256" key="2">
    <source>
        <dbReference type="ARBA" id="ARBA00023125"/>
    </source>
</evidence>
<dbReference type="STRING" id="280699.M1VI63"/>
<dbReference type="Gramene" id="CML101CT">
    <property type="protein sequence ID" value="CML101CT"/>
    <property type="gene ID" value="CML101C"/>
</dbReference>
<organism evidence="9 10">
    <name type="scientific">Cyanidioschyzon merolae (strain NIES-3377 / 10D)</name>
    <name type="common">Unicellular red alga</name>
    <dbReference type="NCBI Taxonomy" id="280699"/>
    <lineage>
        <taxon>Eukaryota</taxon>
        <taxon>Rhodophyta</taxon>
        <taxon>Bangiophyceae</taxon>
        <taxon>Cyanidiales</taxon>
        <taxon>Cyanidiaceae</taxon>
        <taxon>Cyanidioschyzon</taxon>
    </lineage>
</organism>
<dbReference type="SUPFAM" id="SSF46689">
    <property type="entry name" value="Homeodomain-like"/>
    <property type="match status" value="1"/>
</dbReference>
<reference evidence="9 10" key="1">
    <citation type="journal article" date="2004" name="Nature">
        <title>Genome sequence of the ultrasmall unicellular red alga Cyanidioschyzon merolae 10D.</title>
        <authorList>
            <person name="Matsuzaki M."/>
            <person name="Misumi O."/>
            <person name="Shin-i T."/>
            <person name="Maruyama S."/>
            <person name="Takahara M."/>
            <person name="Miyagishima S."/>
            <person name="Mori T."/>
            <person name="Nishida K."/>
            <person name="Yagisawa F."/>
            <person name="Nishida K."/>
            <person name="Yoshida Y."/>
            <person name="Nishimura Y."/>
            <person name="Nakao S."/>
            <person name="Kobayashi T."/>
            <person name="Momoyama Y."/>
            <person name="Higashiyama T."/>
            <person name="Minoda A."/>
            <person name="Sano M."/>
            <person name="Nomoto H."/>
            <person name="Oishi K."/>
            <person name="Hayashi H."/>
            <person name="Ohta F."/>
            <person name="Nishizaka S."/>
            <person name="Haga S."/>
            <person name="Miura S."/>
            <person name="Morishita T."/>
            <person name="Kabeya Y."/>
            <person name="Terasawa K."/>
            <person name="Suzuki Y."/>
            <person name="Ishii Y."/>
            <person name="Asakawa S."/>
            <person name="Takano H."/>
            <person name="Ohta N."/>
            <person name="Kuroiwa H."/>
            <person name="Tanaka K."/>
            <person name="Shimizu N."/>
            <person name="Sugano S."/>
            <person name="Sato N."/>
            <person name="Nozaki H."/>
            <person name="Ogasawara N."/>
            <person name="Kohara Y."/>
            <person name="Kuroiwa T."/>
        </authorList>
    </citation>
    <scope>NUCLEOTIDE SEQUENCE [LARGE SCALE GENOMIC DNA]</scope>
    <source>
        <strain evidence="9 10">10D</strain>
    </source>
</reference>
<dbReference type="OrthoDB" id="5550at2759"/>
<reference evidence="9 10" key="2">
    <citation type="journal article" date="2007" name="BMC Biol.">
        <title>A 100%-complete sequence reveals unusually simple genomic features in the hot-spring red alga Cyanidioschyzon merolae.</title>
        <authorList>
            <person name="Nozaki H."/>
            <person name="Takano H."/>
            <person name="Misumi O."/>
            <person name="Terasawa K."/>
            <person name="Matsuzaki M."/>
            <person name="Maruyama S."/>
            <person name="Nishida K."/>
            <person name="Yagisawa F."/>
            <person name="Yoshida Y."/>
            <person name="Fujiwara T."/>
            <person name="Takio S."/>
            <person name="Tamura K."/>
            <person name="Chung S.J."/>
            <person name="Nakamura S."/>
            <person name="Kuroiwa H."/>
            <person name="Tanaka K."/>
            <person name="Sato N."/>
            <person name="Kuroiwa T."/>
        </authorList>
    </citation>
    <scope>NUCLEOTIDE SEQUENCE [LARGE SCALE GENOMIC DNA]</scope>
    <source>
        <strain evidence="9 10">10D</strain>
    </source>
</reference>
<dbReference type="EMBL" id="AP006494">
    <property type="protein sequence ID" value="BAM80713.1"/>
    <property type="molecule type" value="Genomic_DNA"/>
</dbReference>
<feature type="region of interest" description="Disordered" evidence="5">
    <location>
        <begin position="113"/>
        <end position="140"/>
    </location>
</feature>
<keyword evidence="2" id="KW-0238">DNA-binding</keyword>
<dbReference type="RefSeq" id="XP_005536749.1">
    <property type="nucleotide sequence ID" value="XM_005536692.1"/>
</dbReference>
<accession>M1VI63</accession>
<dbReference type="CDD" id="cd00167">
    <property type="entry name" value="SANT"/>
    <property type="match status" value="1"/>
</dbReference>
<keyword evidence="10" id="KW-1185">Reference proteome</keyword>
<dbReference type="PROSITE" id="PS50090">
    <property type="entry name" value="MYB_LIKE"/>
    <property type="match status" value="1"/>
</dbReference>
<dbReference type="PANTHER" id="PTHR12802:SF155">
    <property type="entry name" value="DEUBIQUITINASE MYSM1"/>
    <property type="match status" value="1"/>
</dbReference>
<evidence type="ECO:0000259" key="8">
    <source>
        <dbReference type="PROSITE" id="PS51294"/>
    </source>
</evidence>
<dbReference type="PANTHER" id="PTHR12802">
    <property type="entry name" value="SWI/SNF COMPLEX-RELATED"/>
    <property type="match status" value="1"/>
</dbReference>
<evidence type="ECO:0000256" key="4">
    <source>
        <dbReference type="ARBA" id="ARBA00023242"/>
    </source>
</evidence>
<dbReference type="HOGENOM" id="CLU_611620_0_0_1"/>
<evidence type="ECO:0000313" key="9">
    <source>
        <dbReference type="EMBL" id="BAM80713.1"/>
    </source>
</evidence>
<dbReference type="eggNOG" id="KOG0724">
    <property type="taxonomic scope" value="Eukaryota"/>
</dbReference>
<feature type="domain" description="Myb-like" evidence="6">
    <location>
        <begin position="203"/>
        <end position="254"/>
    </location>
</feature>
<evidence type="ECO:0000259" key="6">
    <source>
        <dbReference type="PROSITE" id="PS50090"/>
    </source>
</evidence>
<dbReference type="KEGG" id="cme:CYME_CML101C"/>
<dbReference type="InterPro" id="IPR001005">
    <property type="entry name" value="SANT/Myb"/>
</dbReference>